<dbReference type="Proteomes" id="UP001217089">
    <property type="component" value="Unassembled WGS sequence"/>
</dbReference>
<keyword evidence="2" id="KW-1185">Reference proteome</keyword>
<dbReference type="EMBL" id="JARBDR010000915">
    <property type="protein sequence ID" value="KAJ8303676.1"/>
    <property type="molecule type" value="Genomic_DNA"/>
</dbReference>
<feature type="non-terminal residue" evidence="1">
    <location>
        <position position="1"/>
    </location>
</feature>
<accession>A0ABQ9EGZ2</accession>
<comment type="caution">
    <text evidence="1">The sequence shown here is derived from an EMBL/GenBank/DDBJ whole genome shotgun (WGS) entry which is preliminary data.</text>
</comment>
<name>A0ABQ9EGZ2_TEGGR</name>
<protein>
    <submittedName>
        <fullName evidence="1">Uncharacterized protein</fullName>
    </submittedName>
</protein>
<organism evidence="1 2">
    <name type="scientific">Tegillarca granosa</name>
    <name type="common">Malaysian cockle</name>
    <name type="synonym">Anadara granosa</name>
    <dbReference type="NCBI Taxonomy" id="220873"/>
    <lineage>
        <taxon>Eukaryota</taxon>
        <taxon>Metazoa</taxon>
        <taxon>Spiralia</taxon>
        <taxon>Lophotrochozoa</taxon>
        <taxon>Mollusca</taxon>
        <taxon>Bivalvia</taxon>
        <taxon>Autobranchia</taxon>
        <taxon>Pteriomorphia</taxon>
        <taxon>Arcoida</taxon>
        <taxon>Arcoidea</taxon>
        <taxon>Arcidae</taxon>
        <taxon>Tegillarca</taxon>
    </lineage>
</organism>
<reference evidence="1 2" key="1">
    <citation type="submission" date="2022-12" db="EMBL/GenBank/DDBJ databases">
        <title>Chromosome-level genome of Tegillarca granosa.</title>
        <authorList>
            <person name="Kim J."/>
        </authorList>
    </citation>
    <scope>NUCLEOTIDE SEQUENCE [LARGE SCALE GENOMIC DNA]</scope>
    <source>
        <strain evidence="1">Teg-2019</strain>
        <tissue evidence="1">Adductor muscle</tissue>
    </source>
</reference>
<evidence type="ECO:0000313" key="2">
    <source>
        <dbReference type="Proteomes" id="UP001217089"/>
    </source>
</evidence>
<proteinExistence type="predicted"/>
<evidence type="ECO:0000313" key="1">
    <source>
        <dbReference type="EMBL" id="KAJ8303676.1"/>
    </source>
</evidence>
<gene>
    <name evidence="1" type="ORF">KUTeg_018786</name>
</gene>
<sequence length="77" mass="8749">IFAYDSNCKFKIPAIEIPQPGIAIRPVTGYRQLLPEHPLIFSKLTKGQIYGYFIYRLAGDKQITGDLKALEKGKTMY</sequence>